<evidence type="ECO:0000313" key="2">
    <source>
        <dbReference type="Proteomes" id="UP001601059"/>
    </source>
</evidence>
<dbReference type="EMBL" id="JBIACK010000019">
    <property type="protein sequence ID" value="MFE8703764.1"/>
    <property type="molecule type" value="Genomic_DNA"/>
</dbReference>
<dbReference type="RefSeq" id="WP_389364577.1">
    <property type="nucleotide sequence ID" value="NZ_JBIACK010000019.1"/>
</dbReference>
<dbReference type="Proteomes" id="UP001601059">
    <property type="component" value="Unassembled WGS sequence"/>
</dbReference>
<sequence>MMWLLRFLLFVFIIFLVYRLIKYLLNPKRKLELAHDQKKFFFLDDRNNVRKNFMITHKGVLFEGEKYLGTTANSFEIVSIFVWPHSVAALNGMVRDDFLFIEQKIQEAYPNAKIDWKSPVKEFLKKNHQNDLPFKDR</sequence>
<evidence type="ECO:0000313" key="1">
    <source>
        <dbReference type="EMBL" id="MFE8703764.1"/>
    </source>
</evidence>
<keyword evidence="2" id="KW-1185">Reference proteome</keyword>
<gene>
    <name evidence="1" type="ORF">ACFYKX_24650</name>
</gene>
<comment type="caution">
    <text evidence="1">The sequence shown here is derived from an EMBL/GenBank/DDBJ whole genome shotgun (WGS) entry which is preliminary data.</text>
</comment>
<name>A0ABW6KJ51_9BACI</name>
<reference evidence="1 2" key="1">
    <citation type="submission" date="2024-08" db="EMBL/GenBank/DDBJ databases">
        <title>Two novel Cytobacillus novel species.</title>
        <authorList>
            <person name="Liu G."/>
        </authorList>
    </citation>
    <scope>NUCLEOTIDE SEQUENCE [LARGE SCALE GENOMIC DNA]</scope>
    <source>
        <strain evidence="1 2">FJAT-54145</strain>
    </source>
</reference>
<organism evidence="1 2">
    <name type="scientific">Cytobacillus spartinae</name>
    <dbReference type="NCBI Taxonomy" id="3299023"/>
    <lineage>
        <taxon>Bacteria</taxon>
        <taxon>Bacillati</taxon>
        <taxon>Bacillota</taxon>
        <taxon>Bacilli</taxon>
        <taxon>Bacillales</taxon>
        <taxon>Bacillaceae</taxon>
        <taxon>Cytobacillus</taxon>
    </lineage>
</organism>
<proteinExistence type="predicted"/>
<accession>A0ABW6KJ51</accession>
<protein>
    <submittedName>
        <fullName evidence="1">Sigma-w pathway protein ysdB</fullName>
    </submittedName>
</protein>